<evidence type="ECO:0000313" key="4">
    <source>
        <dbReference type="EMBL" id="GGC81805.1"/>
    </source>
</evidence>
<comment type="caution">
    <text evidence="4">The sequence shown here is derived from an EMBL/GenBank/DDBJ whole genome shotgun (WGS) entry which is preliminary data.</text>
</comment>
<dbReference type="EMBL" id="BMJI01000001">
    <property type="protein sequence ID" value="GGC81805.1"/>
    <property type="molecule type" value="Genomic_DNA"/>
</dbReference>
<sequence length="383" mass="38104">MGRILAVRLDSDGDVLLTGPAVRALAGLGEVDLLASPSGAAAGRLLPDVADVLVFDAPWSGFAPPPVDAAATRALVDDLAARQYDAAVIFTSFHQSPLPMALLARLAGIGHIAATSEDYPGSLLDVRHRRDAPPGGGHEAEAALALAVAAGAPDPGPGGSALAVRRPLPALPADLLPDGLGANGPQHGAADAFVVLHPGASVPSRALTTAHAAALAVGLAAAGWPVAVTGGPAEADRCADVVARARLAAPEAAVVDVAGRTSLAELAAVLDAAACVVVGNTGPAHLAAAVGTPVVSLFSPVVPAQRWAPHGVPTIVLGDQHAACRDTRARDCPVPGHPCLSEVSAVEVVAAVTALTTNRTTSRTTETETTTDTTTEEATSCAS</sequence>
<evidence type="ECO:0000313" key="5">
    <source>
        <dbReference type="Proteomes" id="UP000597761"/>
    </source>
</evidence>
<evidence type="ECO:0000256" key="3">
    <source>
        <dbReference type="SAM" id="MobiDB-lite"/>
    </source>
</evidence>
<dbReference type="PANTHER" id="PTHR30160">
    <property type="entry name" value="TETRAACYLDISACCHARIDE 4'-KINASE-RELATED"/>
    <property type="match status" value="1"/>
</dbReference>
<evidence type="ECO:0000256" key="1">
    <source>
        <dbReference type="ARBA" id="ARBA00022676"/>
    </source>
</evidence>
<dbReference type="Gene3D" id="3.40.50.2000">
    <property type="entry name" value="Glycogen Phosphorylase B"/>
    <property type="match status" value="2"/>
</dbReference>
<dbReference type="Proteomes" id="UP000597761">
    <property type="component" value="Unassembled WGS sequence"/>
</dbReference>
<feature type="region of interest" description="Disordered" evidence="3">
    <location>
        <begin position="359"/>
        <end position="383"/>
    </location>
</feature>
<name>A0ABQ1NNX6_9MICC</name>
<dbReference type="Pfam" id="PF01075">
    <property type="entry name" value="Glyco_transf_9"/>
    <property type="match status" value="1"/>
</dbReference>
<dbReference type="SUPFAM" id="SSF53756">
    <property type="entry name" value="UDP-Glycosyltransferase/glycogen phosphorylase"/>
    <property type="match status" value="1"/>
</dbReference>
<dbReference type="RefSeq" id="WP_188665952.1">
    <property type="nucleotide sequence ID" value="NZ_BMJI01000001.1"/>
</dbReference>
<evidence type="ECO:0000256" key="2">
    <source>
        <dbReference type="ARBA" id="ARBA00022679"/>
    </source>
</evidence>
<keyword evidence="1" id="KW-0328">Glycosyltransferase</keyword>
<keyword evidence="2 4" id="KW-0808">Transferase</keyword>
<protein>
    <submittedName>
        <fullName evidence="4">Glycosyl transferase</fullName>
    </submittedName>
</protein>
<dbReference type="InterPro" id="IPR002201">
    <property type="entry name" value="Glyco_trans_9"/>
</dbReference>
<dbReference type="PANTHER" id="PTHR30160:SF1">
    <property type="entry name" value="LIPOPOLYSACCHARIDE 1,2-N-ACETYLGLUCOSAMINETRANSFERASE-RELATED"/>
    <property type="match status" value="1"/>
</dbReference>
<dbReference type="GO" id="GO:0016740">
    <property type="term" value="F:transferase activity"/>
    <property type="evidence" value="ECO:0007669"/>
    <property type="project" value="UniProtKB-KW"/>
</dbReference>
<organism evidence="4 5">
    <name type="scientific">Tersicoccus solisilvae</name>
    <dbReference type="NCBI Taxonomy" id="1882339"/>
    <lineage>
        <taxon>Bacteria</taxon>
        <taxon>Bacillati</taxon>
        <taxon>Actinomycetota</taxon>
        <taxon>Actinomycetes</taxon>
        <taxon>Micrococcales</taxon>
        <taxon>Micrococcaceae</taxon>
        <taxon>Tersicoccus</taxon>
    </lineage>
</organism>
<dbReference type="CDD" id="cd03789">
    <property type="entry name" value="GT9_LPS_heptosyltransferase"/>
    <property type="match status" value="1"/>
</dbReference>
<gene>
    <name evidence="4" type="ORF">GCM10011512_05700</name>
</gene>
<dbReference type="InterPro" id="IPR051199">
    <property type="entry name" value="LPS_LOS_Heptosyltrfase"/>
</dbReference>
<reference evidence="5" key="1">
    <citation type="journal article" date="2019" name="Int. J. Syst. Evol. Microbiol.">
        <title>The Global Catalogue of Microorganisms (GCM) 10K type strain sequencing project: providing services to taxonomists for standard genome sequencing and annotation.</title>
        <authorList>
            <consortium name="The Broad Institute Genomics Platform"/>
            <consortium name="The Broad Institute Genome Sequencing Center for Infectious Disease"/>
            <person name="Wu L."/>
            <person name="Ma J."/>
        </authorList>
    </citation>
    <scope>NUCLEOTIDE SEQUENCE [LARGE SCALE GENOMIC DNA]</scope>
    <source>
        <strain evidence="5">CGMCC 1.15480</strain>
    </source>
</reference>
<proteinExistence type="predicted"/>
<accession>A0ABQ1NNX6</accession>
<keyword evidence="5" id="KW-1185">Reference proteome</keyword>